<evidence type="ECO:0000313" key="2">
    <source>
        <dbReference type="EMBL" id="MBB5887671.1"/>
    </source>
</evidence>
<dbReference type="EMBL" id="JACHHV010000006">
    <property type="protein sequence ID" value="MBB5887671.1"/>
    <property type="molecule type" value="Genomic_DNA"/>
</dbReference>
<feature type="transmembrane region" description="Helical" evidence="1">
    <location>
        <begin position="401"/>
        <end position="423"/>
    </location>
</feature>
<feature type="transmembrane region" description="Helical" evidence="1">
    <location>
        <begin position="211"/>
        <end position="237"/>
    </location>
</feature>
<feature type="transmembrane region" description="Helical" evidence="1">
    <location>
        <begin position="133"/>
        <end position="151"/>
    </location>
</feature>
<keyword evidence="3" id="KW-1185">Reference proteome</keyword>
<reference evidence="2 3" key="1">
    <citation type="submission" date="2020-08" db="EMBL/GenBank/DDBJ databases">
        <title>Genomic Encyclopedia of Type Strains, Phase IV (KMG-IV): sequencing the most valuable type-strain genomes for metagenomic binning, comparative biology and taxonomic classification.</title>
        <authorList>
            <person name="Goeker M."/>
        </authorList>
    </citation>
    <scope>NUCLEOTIDE SEQUENCE [LARGE SCALE GENOMIC DNA]</scope>
    <source>
        <strain evidence="2 3">DSM 14925</strain>
    </source>
</reference>
<dbReference type="AlphaFoldDB" id="A0A841C7Z1"/>
<keyword evidence="1" id="KW-1133">Transmembrane helix</keyword>
<feature type="transmembrane region" description="Helical" evidence="1">
    <location>
        <begin position="9"/>
        <end position="28"/>
    </location>
</feature>
<keyword evidence="1" id="KW-0472">Membrane</keyword>
<keyword evidence="1" id="KW-0812">Transmembrane</keyword>
<protein>
    <submittedName>
        <fullName evidence="2">Putative membrane protein</fullName>
    </submittedName>
</protein>
<feature type="transmembrane region" description="Helical" evidence="1">
    <location>
        <begin position="312"/>
        <end position="328"/>
    </location>
</feature>
<comment type="caution">
    <text evidence="2">The sequence shown here is derived from an EMBL/GenBank/DDBJ whole genome shotgun (WGS) entry which is preliminary data.</text>
</comment>
<dbReference type="Proteomes" id="UP000562464">
    <property type="component" value="Unassembled WGS sequence"/>
</dbReference>
<name>A0A841C7Z1_9LACT</name>
<evidence type="ECO:0000313" key="3">
    <source>
        <dbReference type="Proteomes" id="UP000562464"/>
    </source>
</evidence>
<accession>A0A841C7Z1</accession>
<organism evidence="2 3">
    <name type="scientific">Lactovum miscens</name>
    <dbReference type="NCBI Taxonomy" id="190387"/>
    <lineage>
        <taxon>Bacteria</taxon>
        <taxon>Bacillati</taxon>
        <taxon>Bacillota</taxon>
        <taxon>Bacilli</taxon>
        <taxon>Lactobacillales</taxon>
        <taxon>Streptococcaceae</taxon>
        <taxon>Lactovum</taxon>
    </lineage>
</organism>
<feature type="transmembrane region" description="Helical" evidence="1">
    <location>
        <begin position="372"/>
        <end position="389"/>
    </location>
</feature>
<feature type="transmembrane region" description="Helical" evidence="1">
    <location>
        <begin position="180"/>
        <end position="199"/>
    </location>
</feature>
<evidence type="ECO:0000256" key="1">
    <source>
        <dbReference type="SAM" id="Phobius"/>
    </source>
</evidence>
<gene>
    <name evidence="2" type="ORF">HNQ37_000543</name>
</gene>
<proteinExistence type="predicted"/>
<dbReference type="RefSeq" id="WP_183539056.1">
    <property type="nucleotide sequence ID" value="NZ_JACHHV010000006.1"/>
</dbReference>
<sequence>MEKIKAEKVFLWIMLIWGLLATFVTPPLTTGDEGYHLSIAYNIFSSEHPSTMSMRPMRDLEFEAIGGNYDGDTSTFNKKSLVIQKINLQHDGVKLNLDNSDSSFGPIDLMHLPAAFGVLLARLVYPSVGVMDYGARIANLLFFVLSFYFLIKRRKYGKWILVMLFTVPFMQKVASPSYDVFSYIALATYSLNLFDLALVERFRDLKTSKILYSLFTVLLLIFSKKNYVFALFALPGLPLIYQPFLVSIEQLDKKVRSFLYLISGLAAAIIVYFLNGKFHLVHLFKVFFNNYIVGQFAYNATIWSVVPTTIPNFINILWFVALALVAVGEKGHVYKKWTAVNFALVYFINWLGIFTGFYLMKESLSSFADLSGRYLHPFMVFFIPLAQSFRKKVNLEINEKAISMIAILITIFVLALYLFITFYRGFILRVNPTWAYH</sequence>
<feature type="transmembrane region" description="Helical" evidence="1">
    <location>
        <begin position="340"/>
        <end position="360"/>
    </location>
</feature>
<feature type="transmembrane region" description="Helical" evidence="1">
    <location>
        <begin position="257"/>
        <end position="274"/>
    </location>
</feature>